<evidence type="ECO:0000313" key="4">
    <source>
        <dbReference type="Proteomes" id="UP001151081"/>
    </source>
</evidence>
<gene>
    <name evidence="3" type="ORF">KEG57_26955</name>
</gene>
<dbReference type="NCBIfam" id="TIGR02532">
    <property type="entry name" value="IV_pilin_GFxxxE"/>
    <property type="match status" value="1"/>
</dbReference>
<dbReference type="Gene3D" id="3.30.700.10">
    <property type="entry name" value="Glycoprotein, Type 4 Pilin"/>
    <property type="match status" value="1"/>
</dbReference>
<dbReference type="AlphaFoldDB" id="A0A9X3X4L8"/>
<evidence type="ECO:0000256" key="2">
    <source>
        <dbReference type="SAM" id="Phobius"/>
    </source>
</evidence>
<dbReference type="Pfam" id="PF07963">
    <property type="entry name" value="N_methyl"/>
    <property type="match status" value="1"/>
</dbReference>
<keyword evidence="2" id="KW-0472">Membrane</keyword>
<sequence>MQFGERPRSYAKRRGFTLSELMIVVAMIGVLAAIAMVGYRRYIRGAAASEVKAVVSGIRVAEEAYRAETFQYLGCTKSFTPWYPATPNDKKRNWDNGQTGNALHDCWMQLNVTTDGPVRFGYAVVAGIAPSEGVANVPFCQNWATAHATVNGPWFVVQAAGDQDADNEFSLFASSSLTGELCVDPKNGDDE</sequence>
<name>A0A9X3X4L8_9BACT</name>
<dbReference type="InterPro" id="IPR045584">
    <property type="entry name" value="Pilin-like"/>
</dbReference>
<dbReference type="GO" id="GO:0015627">
    <property type="term" value="C:type II protein secretion system complex"/>
    <property type="evidence" value="ECO:0007669"/>
    <property type="project" value="InterPro"/>
</dbReference>
<dbReference type="PRINTS" id="PR00813">
    <property type="entry name" value="BCTERIALGSPG"/>
</dbReference>
<keyword evidence="2" id="KW-0812">Transmembrane</keyword>
<dbReference type="SUPFAM" id="SSF54523">
    <property type="entry name" value="Pili subunits"/>
    <property type="match status" value="1"/>
</dbReference>
<reference evidence="3 4" key="1">
    <citation type="submission" date="2021-04" db="EMBL/GenBank/DDBJ databases">
        <title>Genome analysis of Polyangium sp.</title>
        <authorList>
            <person name="Li Y."/>
            <person name="Wang J."/>
        </authorList>
    </citation>
    <scope>NUCLEOTIDE SEQUENCE [LARGE SCALE GENOMIC DNA]</scope>
    <source>
        <strain evidence="3 4">SDU14</strain>
    </source>
</reference>
<protein>
    <submittedName>
        <fullName evidence="3">Prepilin-type N-terminal cleavage/methylation domain-containing protein</fullName>
    </submittedName>
</protein>
<dbReference type="Proteomes" id="UP001151081">
    <property type="component" value="Unassembled WGS sequence"/>
</dbReference>
<dbReference type="InterPro" id="IPR012902">
    <property type="entry name" value="N_methyl_site"/>
</dbReference>
<proteinExistence type="predicted"/>
<keyword evidence="2" id="KW-1133">Transmembrane helix</keyword>
<comment type="caution">
    <text evidence="3">The sequence shown here is derived from an EMBL/GenBank/DDBJ whole genome shotgun (WGS) entry which is preliminary data.</text>
</comment>
<accession>A0A9X3X4L8</accession>
<dbReference type="InterPro" id="IPR000983">
    <property type="entry name" value="Bac_GSPG_pilin"/>
</dbReference>
<feature type="transmembrane region" description="Helical" evidence="2">
    <location>
        <begin position="21"/>
        <end position="39"/>
    </location>
</feature>
<dbReference type="GO" id="GO:0015628">
    <property type="term" value="P:protein secretion by the type II secretion system"/>
    <property type="evidence" value="ECO:0007669"/>
    <property type="project" value="InterPro"/>
</dbReference>
<keyword evidence="1" id="KW-0488">Methylation</keyword>
<keyword evidence="4" id="KW-1185">Reference proteome</keyword>
<evidence type="ECO:0000313" key="3">
    <source>
        <dbReference type="EMBL" id="MDC3984177.1"/>
    </source>
</evidence>
<organism evidence="3 4">
    <name type="scientific">Polyangium jinanense</name>
    <dbReference type="NCBI Taxonomy" id="2829994"/>
    <lineage>
        <taxon>Bacteria</taxon>
        <taxon>Pseudomonadati</taxon>
        <taxon>Myxococcota</taxon>
        <taxon>Polyangia</taxon>
        <taxon>Polyangiales</taxon>
        <taxon>Polyangiaceae</taxon>
        <taxon>Polyangium</taxon>
    </lineage>
</organism>
<evidence type="ECO:0000256" key="1">
    <source>
        <dbReference type="ARBA" id="ARBA00022481"/>
    </source>
</evidence>
<dbReference type="EMBL" id="JAGTJJ010000018">
    <property type="protein sequence ID" value="MDC3984177.1"/>
    <property type="molecule type" value="Genomic_DNA"/>
</dbReference>